<dbReference type="Pfam" id="PF00194">
    <property type="entry name" value="Carb_anhydrase"/>
    <property type="match status" value="1"/>
</dbReference>
<sequence length="83" mass="9241">TNVTASGVNGAALKFSSDTEFYRYPGSLTTPPYSEGVEWTVVREIQKMSKSQLQAYTKKMPGENIRPVQPLNDRKVTLFAPCL</sequence>
<dbReference type="EC" id="4.2.1.1" evidence="2"/>
<evidence type="ECO:0000313" key="8">
    <source>
        <dbReference type="EMBL" id="OQS06243.1"/>
    </source>
</evidence>
<evidence type="ECO:0000256" key="3">
    <source>
        <dbReference type="ARBA" id="ARBA00022723"/>
    </source>
</evidence>
<evidence type="ECO:0000256" key="4">
    <source>
        <dbReference type="ARBA" id="ARBA00022833"/>
    </source>
</evidence>
<comment type="catalytic activity">
    <reaction evidence="6">
        <text>hydrogencarbonate + H(+) = CO2 + H2O</text>
        <dbReference type="Rhea" id="RHEA:10748"/>
        <dbReference type="ChEBI" id="CHEBI:15377"/>
        <dbReference type="ChEBI" id="CHEBI:15378"/>
        <dbReference type="ChEBI" id="CHEBI:16526"/>
        <dbReference type="ChEBI" id="CHEBI:17544"/>
        <dbReference type="EC" id="4.2.1.1"/>
    </reaction>
</comment>
<protein>
    <recommendedName>
        <fullName evidence="2">carbonic anhydrase</fullName>
        <ecNumber evidence="2">4.2.1.1</ecNumber>
    </recommendedName>
</protein>
<evidence type="ECO:0000256" key="1">
    <source>
        <dbReference type="ARBA" id="ARBA00010718"/>
    </source>
</evidence>
<dbReference type="PANTHER" id="PTHR18952:SF265">
    <property type="entry name" value="CARBONIC ANHYDRASE"/>
    <property type="match status" value="1"/>
</dbReference>
<dbReference type="SUPFAM" id="SSF51069">
    <property type="entry name" value="Carbonic anhydrase"/>
    <property type="match status" value="1"/>
</dbReference>
<evidence type="ECO:0000256" key="2">
    <source>
        <dbReference type="ARBA" id="ARBA00012925"/>
    </source>
</evidence>
<dbReference type="PROSITE" id="PS51144">
    <property type="entry name" value="ALPHA_CA_2"/>
    <property type="match status" value="1"/>
</dbReference>
<proteinExistence type="inferred from homology"/>
<accession>A0A1W0A7G6</accession>
<dbReference type="GO" id="GO:0004089">
    <property type="term" value="F:carbonate dehydratase activity"/>
    <property type="evidence" value="ECO:0007669"/>
    <property type="project" value="UniProtKB-EC"/>
</dbReference>
<dbReference type="InterPro" id="IPR036398">
    <property type="entry name" value="CA_dom_sf"/>
</dbReference>
<evidence type="ECO:0000259" key="7">
    <source>
        <dbReference type="PROSITE" id="PS51144"/>
    </source>
</evidence>
<reference evidence="8 9" key="1">
    <citation type="journal article" date="2014" name="Genome Biol. Evol.">
        <title>The secreted proteins of Achlya hypogyna and Thraustotheca clavata identify the ancestral oomycete secretome and reveal gene acquisitions by horizontal gene transfer.</title>
        <authorList>
            <person name="Misner I."/>
            <person name="Blouin N."/>
            <person name="Leonard G."/>
            <person name="Richards T.A."/>
            <person name="Lane C.E."/>
        </authorList>
    </citation>
    <scope>NUCLEOTIDE SEQUENCE [LARGE SCALE GENOMIC DNA]</scope>
    <source>
        <strain evidence="8 9">ATCC 34112</strain>
    </source>
</reference>
<comment type="caution">
    <text evidence="8">The sequence shown here is derived from an EMBL/GenBank/DDBJ whole genome shotgun (WGS) entry which is preliminary data.</text>
</comment>
<dbReference type="PANTHER" id="PTHR18952">
    <property type="entry name" value="CARBONIC ANHYDRASE"/>
    <property type="match status" value="1"/>
</dbReference>
<dbReference type="InterPro" id="IPR001148">
    <property type="entry name" value="CA_dom"/>
</dbReference>
<keyword evidence="9" id="KW-1185">Reference proteome</keyword>
<dbReference type="InterPro" id="IPR023561">
    <property type="entry name" value="Carbonic_anhydrase_a-class"/>
</dbReference>
<name>A0A1W0A7G6_9STRA</name>
<dbReference type="AlphaFoldDB" id="A0A1W0A7G6"/>
<dbReference type="Gene3D" id="3.10.200.10">
    <property type="entry name" value="Alpha carbonic anhydrase"/>
    <property type="match status" value="1"/>
</dbReference>
<feature type="non-terminal residue" evidence="8">
    <location>
        <position position="1"/>
    </location>
</feature>
<dbReference type="Proteomes" id="UP000243217">
    <property type="component" value="Unassembled WGS sequence"/>
</dbReference>
<evidence type="ECO:0000256" key="5">
    <source>
        <dbReference type="ARBA" id="ARBA00023239"/>
    </source>
</evidence>
<dbReference type="OrthoDB" id="429145at2759"/>
<keyword evidence="3" id="KW-0479">Metal-binding</keyword>
<evidence type="ECO:0000256" key="6">
    <source>
        <dbReference type="ARBA" id="ARBA00048348"/>
    </source>
</evidence>
<comment type="similarity">
    <text evidence="1">Belongs to the alpha-carbonic anhydrase family.</text>
</comment>
<dbReference type="GO" id="GO:0008270">
    <property type="term" value="F:zinc ion binding"/>
    <property type="evidence" value="ECO:0007669"/>
    <property type="project" value="InterPro"/>
</dbReference>
<feature type="non-terminal residue" evidence="8">
    <location>
        <position position="83"/>
    </location>
</feature>
<evidence type="ECO:0000313" key="9">
    <source>
        <dbReference type="Proteomes" id="UP000243217"/>
    </source>
</evidence>
<keyword evidence="4" id="KW-0862">Zinc</keyword>
<dbReference type="STRING" id="74557.A0A1W0A7G6"/>
<gene>
    <name evidence="8" type="ORF">THRCLA_20415</name>
</gene>
<organism evidence="8 9">
    <name type="scientific">Thraustotheca clavata</name>
    <dbReference type="NCBI Taxonomy" id="74557"/>
    <lineage>
        <taxon>Eukaryota</taxon>
        <taxon>Sar</taxon>
        <taxon>Stramenopiles</taxon>
        <taxon>Oomycota</taxon>
        <taxon>Saprolegniomycetes</taxon>
        <taxon>Saprolegniales</taxon>
        <taxon>Achlyaceae</taxon>
        <taxon>Thraustotheca</taxon>
    </lineage>
</organism>
<feature type="domain" description="Alpha-carbonic anhydrase" evidence="7">
    <location>
        <begin position="1"/>
        <end position="80"/>
    </location>
</feature>
<dbReference type="EMBL" id="JNBS01000363">
    <property type="protein sequence ID" value="OQS06243.1"/>
    <property type="molecule type" value="Genomic_DNA"/>
</dbReference>
<keyword evidence="5" id="KW-0456">Lyase</keyword>